<dbReference type="PANTHER" id="PTHR31606">
    <property type="entry name" value="WW DOMAIN BINDING PROTEIN 2, ISOFORM E"/>
    <property type="match status" value="1"/>
</dbReference>
<evidence type="ECO:0000313" key="2">
    <source>
        <dbReference type="Proteomes" id="UP000481153"/>
    </source>
</evidence>
<evidence type="ECO:0008006" key="3">
    <source>
        <dbReference type="Google" id="ProtNLM"/>
    </source>
</evidence>
<sequence>MSFKIALFSDDGEAIPLANDNELFILERPGIAFTCNASGNKFKGNGRIYITTQRLVFCADKGSHQHDIFFEAFEIPLDNITADKFNQPIFGACNISGNVVPVNQAADGGASPIQWKVAFNNGGTGTFLAVFLKLIEQKKKAGEVDETFVQKQQQKAFVDPNDPSIIYVTQPVRPRANKTSC</sequence>
<dbReference type="CDD" id="cd13214">
    <property type="entry name" value="PH-GRAM_WBP2"/>
    <property type="match status" value="1"/>
</dbReference>
<dbReference type="SUPFAM" id="SSF50729">
    <property type="entry name" value="PH domain-like"/>
    <property type="match status" value="1"/>
</dbReference>
<dbReference type="GO" id="GO:0005634">
    <property type="term" value="C:nucleus"/>
    <property type="evidence" value="ECO:0007669"/>
    <property type="project" value="TreeGrafter"/>
</dbReference>
<dbReference type="EMBL" id="VJMJ01000063">
    <property type="protein sequence ID" value="KAF0739567.1"/>
    <property type="molecule type" value="Genomic_DNA"/>
</dbReference>
<dbReference type="Proteomes" id="UP000481153">
    <property type="component" value="Unassembled WGS sequence"/>
</dbReference>
<dbReference type="AlphaFoldDB" id="A0A6G0XH32"/>
<evidence type="ECO:0000313" key="1">
    <source>
        <dbReference type="EMBL" id="KAF0739567.1"/>
    </source>
</evidence>
<gene>
    <name evidence="1" type="ORF">Ae201684_004748</name>
</gene>
<dbReference type="GO" id="GO:0031490">
    <property type="term" value="F:chromatin DNA binding"/>
    <property type="evidence" value="ECO:0007669"/>
    <property type="project" value="TreeGrafter"/>
</dbReference>
<keyword evidence="2" id="KW-1185">Reference proteome</keyword>
<proteinExistence type="predicted"/>
<accession>A0A6G0XH32</accession>
<name>A0A6G0XH32_9STRA</name>
<comment type="caution">
    <text evidence="1">The sequence shown here is derived from an EMBL/GenBank/DDBJ whole genome shotgun (WGS) entry which is preliminary data.</text>
</comment>
<organism evidence="1 2">
    <name type="scientific">Aphanomyces euteiches</name>
    <dbReference type="NCBI Taxonomy" id="100861"/>
    <lineage>
        <taxon>Eukaryota</taxon>
        <taxon>Sar</taxon>
        <taxon>Stramenopiles</taxon>
        <taxon>Oomycota</taxon>
        <taxon>Saprolegniomycetes</taxon>
        <taxon>Saprolegniales</taxon>
        <taxon>Verrucalvaceae</taxon>
        <taxon>Aphanomyces</taxon>
    </lineage>
</organism>
<dbReference type="PANTHER" id="PTHR31606:SF1">
    <property type="entry name" value="WW DOMAIN BINDING PROTEIN 2, ISOFORM E"/>
    <property type="match status" value="1"/>
</dbReference>
<reference evidence="1 2" key="1">
    <citation type="submission" date="2019-07" db="EMBL/GenBank/DDBJ databases">
        <title>Genomics analysis of Aphanomyces spp. identifies a new class of oomycete effector associated with host adaptation.</title>
        <authorList>
            <person name="Gaulin E."/>
        </authorList>
    </citation>
    <scope>NUCLEOTIDE SEQUENCE [LARGE SCALE GENOMIC DNA]</scope>
    <source>
        <strain evidence="1 2">ATCC 201684</strain>
    </source>
</reference>
<dbReference type="GO" id="GO:0003713">
    <property type="term" value="F:transcription coactivator activity"/>
    <property type="evidence" value="ECO:0007669"/>
    <property type="project" value="InterPro"/>
</dbReference>
<protein>
    <recommendedName>
        <fullName evidence="3">GRAM domain-containing protein</fullName>
    </recommendedName>
</protein>
<dbReference type="VEuPathDB" id="FungiDB:AeMF1_016997"/>
<dbReference type="InterPro" id="IPR044852">
    <property type="entry name" value="WBP2-like"/>
</dbReference>